<dbReference type="Proteomes" id="UP000658305">
    <property type="component" value="Unassembled WGS sequence"/>
</dbReference>
<organism evidence="2 3">
    <name type="scientific">Gemmobacter nanjingensis</name>
    <dbReference type="NCBI Taxonomy" id="488454"/>
    <lineage>
        <taxon>Bacteria</taxon>
        <taxon>Pseudomonadati</taxon>
        <taxon>Pseudomonadota</taxon>
        <taxon>Alphaproteobacteria</taxon>
        <taxon>Rhodobacterales</taxon>
        <taxon>Paracoccaceae</taxon>
        <taxon>Gemmobacter</taxon>
    </lineage>
</organism>
<keyword evidence="3" id="KW-1185">Reference proteome</keyword>
<feature type="compositionally biased region" description="Low complexity" evidence="1">
    <location>
        <begin position="140"/>
        <end position="151"/>
    </location>
</feature>
<reference evidence="3" key="1">
    <citation type="journal article" date="2019" name="Int. J. Syst. Evol. Microbiol.">
        <title>The Global Catalogue of Microorganisms (GCM) 10K type strain sequencing project: providing services to taxonomists for standard genome sequencing and annotation.</title>
        <authorList>
            <consortium name="The Broad Institute Genomics Platform"/>
            <consortium name="The Broad Institute Genome Sequencing Center for Infectious Disease"/>
            <person name="Wu L."/>
            <person name="Ma J."/>
        </authorList>
    </citation>
    <scope>NUCLEOTIDE SEQUENCE [LARGE SCALE GENOMIC DNA]</scope>
    <source>
        <strain evidence="3">KCTC 23298</strain>
    </source>
</reference>
<gene>
    <name evidence="2" type="ORF">GCM10007291_50450</name>
</gene>
<comment type="caution">
    <text evidence="2">The sequence shown here is derived from an EMBL/GenBank/DDBJ whole genome shotgun (WGS) entry which is preliminary data.</text>
</comment>
<feature type="region of interest" description="Disordered" evidence="1">
    <location>
        <begin position="118"/>
        <end position="164"/>
    </location>
</feature>
<dbReference type="RefSeq" id="WP_189383216.1">
    <property type="nucleotide sequence ID" value="NZ_BMYI01000068.1"/>
</dbReference>
<feature type="compositionally biased region" description="Basic and acidic residues" evidence="1">
    <location>
        <begin position="118"/>
        <end position="127"/>
    </location>
</feature>
<name>A0ABQ3FUL2_9RHOB</name>
<evidence type="ECO:0000256" key="1">
    <source>
        <dbReference type="SAM" id="MobiDB-lite"/>
    </source>
</evidence>
<accession>A0ABQ3FUL2</accession>
<evidence type="ECO:0000313" key="2">
    <source>
        <dbReference type="EMBL" id="GHC42697.1"/>
    </source>
</evidence>
<evidence type="ECO:0000313" key="3">
    <source>
        <dbReference type="Proteomes" id="UP000658305"/>
    </source>
</evidence>
<dbReference type="EMBL" id="BMYI01000068">
    <property type="protein sequence ID" value="GHC42697.1"/>
    <property type="molecule type" value="Genomic_DNA"/>
</dbReference>
<sequence>MADALVKVRLAHAVKIGTRWLPPGEHDVTPEDKAVLIACGVLVEATPEAVTPQGKLITVTEEQFAQAVAAQAKALAEAVSNAAVEAACAEIIADRDKAVEGVENLNRRVEALEAELEAERVSHDETRQQLAEATKAPDHTNTPPSETPAETAPKKKGAAGTTKG</sequence>
<proteinExistence type="predicted"/>
<protein>
    <submittedName>
        <fullName evidence="2">Uncharacterized protein</fullName>
    </submittedName>
</protein>